<keyword evidence="2" id="KW-1185">Reference proteome</keyword>
<sequence>RRKRGFSSRFYQRFKPNCVGKRLRLKFFFLTLPVPDAVQSLFSS</sequence>
<evidence type="ECO:0000313" key="1">
    <source>
        <dbReference type="EMBL" id="CAI9550608.1"/>
    </source>
</evidence>
<protein>
    <submittedName>
        <fullName evidence="1">Uncharacterized protein</fullName>
    </submittedName>
</protein>
<proteinExistence type="predicted"/>
<dbReference type="Proteomes" id="UP001162483">
    <property type="component" value="Unassembled WGS sequence"/>
</dbReference>
<dbReference type="EMBL" id="CATNWA010005698">
    <property type="protein sequence ID" value="CAI9550608.1"/>
    <property type="molecule type" value="Genomic_DNA"/>
</dbReference>
<gene>
    <name evidence="1" type="ORF">SPARVUS_LOCUS3530666</name>
</gene>
<reference evidence="1" key="1">
    <citation type="submission" date="2023-05" db="EMBL/GenBank/DDBJ databases">
        <authorList>
            <person name="Stuckert A."/>
        </authorList>
    </citation>
    <scope>NUCLEOTIDE SEQUENCE</scope>
</reference>
<name>A0ABN9BSY4_9NEOB</name>
<organism evidence="1 2">
    <name type="scientific">Staurois parvus</name>
    <dbReference type="NCBI Taxonomy" id="386267"/>
    <lineage>
        <taxon>Eukaryota</taxon>
        <taxon>Metazoa</taxon>
        <taxon>Chordata</taxon>
        <taxon>Craniata</taxon>
        <taxon>Vertebrata</taxon>
        <taxon>Euteleostomi</taxon>
        <taxon>Amphibia</taxon>
        <taxon>Batrachia</taxon>
        <taxon>Anura</taxon>
        <taxon>Neobatrachia</taxon>
        <taxon>Ranoidea</taxon>
        <taxon>Ranidae</taxon>
        <taxon>Staurois</taxon>
    </lineage>
</organism>
<comment type="caution">
    <text evidence="1">The sequence shown here is derived from an EMBL/GenBank/DDBJ whole genome shotgun (WGS) entry which is preliminary data.</text>
</comment>
<feature type="non-terminal residue" evidence="1">
    <location>
        <position position="1"/>
    </location>
</feature>
<accession>A0ABN9BSY4</accession>
<evidence type="ECO:0000313" key="2">
    <source>
        <dbReference type="Proteomes" id="UP001162483"/>
    </source>
</evidence>